<dbReference type="Proteomes" id="UP000694844">
    <property type="component" value="Chromosome 9"/>
</dbReference>
<keyword evidence="2 7" id="KW-0472">Membrane</keyword>
<evidence type="ECO:0000256" key="6">
    <source>
        <dbReference type="SAM" id="MobiDB-lite"/>
    </source>
</evidence>
<sequence length="896" mass="99680">MIRIMQSVFFTLVICARVFKTQGSSLSISTRFKDGDVIFMWNGSSSDSYYVAISDLRGGVFSVNGSNHTVKNAIGYESITFDVAAKSDNNSSRITYKVSKIELKEGDNATIFWSAPYFPGAGTYTIYHTNKANSKIIEVTSNNVITQNEKYEYLSRPLNSTNITFMIRDITLNDAGYYAGGTVNESAWSGGGVVLIVLGNPSTPNITGVFNISVGNTTKLTCSSTSTSAPDYYAKLVNLTYKWFVNDTYVQNPNGEIGFSERYRDMLFTVTKNHRYKQYSCEAREKNRVSKRSDPVQINPLYEPGILSIKPKPELYNGKLTVKEGETIGPYICSADCNPPCKIKWRYKDTADKLYDATSKGHQLSIQMVNRSISLLQCIAIYVNETSDKKKHNISLDIQYLDNPVVFINDKNGEPNHSVEIREGGQLRLSCNVNGNPVPKITLQKVASDSKINQSTSGDWLNHTMQSLQCSNIGTYKCTGMSPGFNNTEKMFRINVTCDTRLDYSLPMKTLYGSKSGQDIKVTVAVPVIANPPPQKSSVTWFGPVENLGIASTVSQQDVSYKHRINSSIPILNQNFFGNYTLKYNMTDVVTITINAEDVPQVPRNFTGYSYASGYINLTWVSGFDGGKEQHFILSIRDRFGWQELANLSDPGQGRVVHYASGRLNAGQEYWYQLKSCNIINCSKESANITITAKAEPRLSVLLDKTFVIGASSAVVILILTIVFVLIILKRKTALNRQDNQQEGAEIADQPDVVLYAAVDKSAFQKNQNKADVVAEAVPEKKDENDTLYAVVEKKTTTEANPSATKKESEQKNKSKKERQEGATAAEATGASATSRNVNQDGLIYIDVDFAKKPENPDKNEKPKIHGEEDRTEYTFVDFSKRAPVVKEKPKKEEEK</sequence>
<feature type="domain" description="Ig-like" evidence="9">
    <location>
        <begin position="404"/>
        <end position="497"/>
    </location>
</feature>
<gene>
    <name evidence="12" type="primary">LOC111110851</name>
</gene>
<dbReference type="InterPro" id="IPR013098">
    <property type="entry name" value="Ig_I-set"/>
</dbReference>
<comment type="subcellular location">
    <subcellularLocation>
        <location evidence="1">Membrane</location>
        <topology evidence="1">Single-pass type I membrane protein</topology>
    </subcellularLocation>
</comment>
<name>A0A8B8BK20_CRAVI</name>
<keyword evidence="7" id="KW-0812">Transmembrane</keyword>
<keyword evidence="4" id="KW-0325">Glycoprotein</keyword>
<dbReference type="SUPFAM" id="SSF49265">
    <property type="entry name" value="Fibronectin type III"/>
    <property type="match status" value="1"/>
</dbReference>
<feature type="domain" description="Ig-like" evidence="9">
    <location>
        <begin position="311"/>
        <end position="395"/>
    </location>
</feature>
<evidence type="ECO:0000256" key="8">
    <source>
        <dbReference type="SAM" id="SignalP"/>
    </source>
</evidence>
<keyword evidence="3" id="KW-1015">Disulfide bond</keyword>
<feature type="transmembrane region" description="Helical" evidence="7">
    <location>
        <begin position="707"/>
        <end position="729"/>
    </location>
</feature>
<dbReference type="GO" id="GO:0050839">
    <property type="term" value="F:cell adhesion molecule binding"/>
    <property type="evidence" value="ECO:0007669"/>
    <property type="project" value="TreeGrafter"/>
</dbReference>
<dbReference type="Pfam" id="PF07679">
    <property type="entry name" value="I-set"/>
    <property type="match status" value="1"/>
</dbReference>
<dbReference type="GO" id="GO:0098609">
    <property type="term" value="P:cell-cell adhesion"/>
    <property type="evidence" value="ECO:0007669"/>
    <property type="project" value="TreeGrafter"/>
</dbReference>
<keyword evidence="11" id="KW-1185">Reference proteome</keyword>
<dbReference type="KEGG" id="cvn:111110851"/>
<keyword evidence="8" id="KW-0732">Signal</keyword>
<evidence type="ECO:0000256" key="3">
    <source>
        <dbReference type="ARBA" id="ARBA00023157"/>
    </source>
</evidence>
<feature type="chain" id="PRO_5034412075" evidence="8">
    <location>
        <begin position="24"/>
        <end position="896"/>
    </location>
</feature>
<evidence type="ECO:0000256" key="2">
    <source>
        <dbReference type="ARBA" id="ARBA00023136"/>
    </source>
</evidence>
<evidence type="ECO:0000256" key="4">
    <source>
        <dbReference type="ARBA" id="ARBA00023180"/>
    </source>
</evidence>
<dbReference type="SUPFAM" id="SSF48726">
    <property type="entry name" value="Immunoglobulin"/>
    <property type="match status" value="3"/>
</dbReference>
<keyword evidence="5" id="KW-0393">Immunoglobulin domain</keyword>
<dbReference type="GO" id="GO:0005886">
    <property type="term" value="C:plasma membrane"/>
    <property type="evidence" value="ECO:0007669"/>
    <property type="project" value="TreeGrafter"/>
</dbReference>
<feature type="signal peptide" evidence="8">
    <location>
        <begin position="1"/>
        <end position="23"/>
    </location>
</feature>
<dbReference type="InterPro" id="IPR007110">
    <property type="entry name" value="Ig-like_dom"/>
</dbReference>
<feature type="compositionally biased region" description="Basic and acidic residues" evidence="6">
    <location>
        <begin position="805"/>
        <end position="821"/>
    </location>
</feature>
<dbReference type="InterPro" id="IPR013783">
    <property type="entry name" value="Ig-like_fold"/>
</dbReference>
<evidence type="ECO:0000313" key="12">
    <source>
        <dbReference type="RefSeq" id="XP_022303194.1"/>
    </source>
</evidence>
<dbReference type="PANTHER" id="PTHR11640:SF31">
    <property type="entry name" value="IRREGULAR CHIASM C-ROUGHEST PROTEIN-RELATED"/>
    <property type="match status" value="1"/>
</dbReference>
<dbReference type="Gene3D" id="2.60.40.10">
    <property type="entry name" value="Immunoglobulins"/>
    <property type="match status" value="4"/>
</dbReference>
<dbReference type="CDD" id="cd00063">
    <property type="entry name" value="FN3"/>
    <property type="match status" value="1"/>
</dbReference>
<dbReference type="InterPro" id="IPR003961">
    <property type="entry name" value="FN3_dom"/>
</dbReference>
<dbReference type="PROSITE" id="PS50835">
    <property type="entry name" value="IG_LIKE"/>
    <property type="match status" value="3"/>
</dbReference>
<reference evidence="12" key="1">
    <citation type="submission" date="2025-08" db="UniProtKB">
        <authorList>
            <consortium name="RefSeq"/>
        </authorList>
    </citation>
    <scope>IDENTIFICATION</scope>
    <source>
        <tissue evidence="12">Whole sample</tissue>
    </source>
</reference>
<dbReference type="GeneID" id="111110851"/>
<dbReference type="RefSeq" id="XP_022303194.1">
    <property type="nucleotide sequence ID" value="XM_022447486.1"/>
</dbReference>
<dbReference type="GO" id="GO:0005911">
    <property type="term" value="C:cell-cell junction"/>
    <property type="evidence" value="ECO:0007669"/>
    <property type="project" value="TreeGrafter"/>
</dbReference>
<evidence type="ECO:0000259" key="10">
    <source>
        <dbReference type="PROSITE" id="PS50853"/>
    </source>
</evidence>
<organism evidence="11 12">
    <name type="scientific">Crassostrea virginica</name>
    <name type="common">Eastern oyster</name>
    <dbReference type="NCBI Taxonomy" id="6565"/>
    <lineage>
        <taxon>Eukaryota</taxon>
        <taxon>Metazoa</taxon>
        <taxon>Spiralia</taxon>
        <taxon>Lophotrochozoa</taxon>
        <taxon>Mollusca</taxon>
        <taxon>Bivalvia</taxon>
        <taxon>Autobranchia</taxon>
        <taxon>Pteriomorphia</taxon>
        <taxon>Ostreida</taxon>
        <taxon>Ostreoidea</taxon>
        <taxon>Ostreidae</taxon>
        <taxon>Crassostrea</taxon>
    </lineage>
</organism>
<dbReference type="InterPro" id="IPR051275">
    <property type="entry name" value="Cell_adhesion_signaling"/>
</dbReference>
<accession>A0A8B8BK20</accession>
<evidence type="ECO:0000256" key="7">
    <source>
        <dbReference type="SAM" id="Phobius"/>
    </source>
</evidence>
<feature type="region of interest" description="Disordered" evidence="6">
    <location>
        <begin position="794"/>
        <end position="896"/>
    </location>
</feature>
<feature type="compositionally biased region" description="Basic and acidic residues" evidence="6">
    <location>
        <begin position="849"/>
        <end position="896"/>
    </location>
</feature>
<dbReference type="OrthoDB" id="10012075at2759"/>
<dbReference type="InterPro" id="IPR036179">
    <property type="entry name" value="Ig-like_dom_sf"/>
</dbReference>
<dbReference type="AlphaFoldDB" id="A0A8B8BK20"/>
<dbReference type="PANTHER" id="PTHR11640">
    <property type="entry name" value="NEPHRIN"/>
    <property type="match status" value="1"/>
</dbReference>
<proteinExistence type="predicted"/>
<feature type="compositionally biased region" description="Low complexity" evidence="6">
    <location>
        <begin position="822"/>
        <end position="835"/>
    </location>
</feature>
<evidence type="ECO:0000256" key="1">
    <source>
        <dbReference type="ARBA" id="ARBA00004479"/>
    </source>
</evidence>
<dbReference type="InterPro" id="IPR036116">
    <property type="entry name" value="FN3_sf"/>
</dbReference>
<evidence type="ECO:0000313" key="11">
    <source>
        <dbReference type="Proteomes" id="UP000694844"/>
    </source>
</evidence>
<keyword evidence="7" id="KW-1133">Transmembrane helix</keyword>
<feature type="domain" description="Ig-like" evidence="9">
    <location>
        <begin position="204"/>
        <end position="297"/>
    </location>
</feature>
<feature type="domain" description="Fibronectin type-III" evidence="10">
    <location>
        <begin position="599"/>
        <end position="696"/>
    </location>
</feature>
<protein>
    <submittedName>
        <fullName evidence="12">Uncharacterized protein LOC111110851 isoform X1</fullName>
    </submittedName>
</protein>
<evidence type="ECO:0000259" key="9">
    <source>
        <dbReference type="PROSITE" id="PS50835"/>
    </source>
</evidence>
<evidence type="ECO:0000256" key="5">
    <source>
        <dbReference type="ARBA" id="ARBA00023319"/>
    </source>
</evidence>
<dbReference type="PROSITE" id="PS50853">
    <property type="entry name" value="FN3"/>
    <property type="match status" value="1"/>
</dbReference>